<evidence type="ECO:0008006" key="4">
    <source>
        <dbReference type="Google" id="ProtNLM"/>
    </source>
</evidence>
<feature type="compositionally biased region" description="Gly residues" evidence="1">
    <location>
        <begin position="226"/>
        <end position="237"/>
    </location>
</feature>
<gene>
    <name evidence="2" type="ORF">GCM10023195_88110</name>
</gene>
<feature type="region of interest" description="Disordered" evidence="1">
    <location>
        <begin position="412"/>
        <end position="431"/>
    </location>
</feature>
<evidence type="ECO:0000256" key="1">
    <source>
        <dbReference type="SAM" id="MobiDB-lite"/>
    </source>
</evidence>
<accession>A0ABP8TYD1</accession>
<comment type="caution">
    <text evidence="2">The sequence shown here is derived from an EMBL/GenBank/DDBJ whole genome shotgun (WGS) entry which is preliminary data.</text>
</comment>
<feature type="region of interest" description="Disordered" evidence="1">
    <location>
        <begin position="123"/>
        <end position="321"/>
    </location>
</feature>
<dbReference type="EMBL" id="BAABHJ010000041">
    <property type="protein sequence ID" value="GAA4619479.1"/>
    <property type="molecule type" value="Genomic_DNA"/>
</dbReference>
<keyword evidence="3" id="KW-1185">Reference proteome</keyword>
<feature type="compositionally biased region" description="Low complexity" evidence="1">
    <location>
        <begin position="413"/>
        <end position="430"/>
    </location>
</feature>
<proteinExistence type="predicted"/>
<feature type="compositionally biased region" description="Gly residues" evidence="1">
    <location>
        <begin position="192"/>
        <end position="203"/>
    </location>
</feature>
<evidence type="ECO:0000313" key="3">
    <source>
        <dbReference type="Proteomes" id="UP001500212"/>
    </source>
</evidence>
<evidence type="ECO:0000313" key="2">
    <source>
        <dbReference type="EMBL" id="GAA4619479.1"/>
    </source>
</evidence>
<feature type="compositionally biased region" description="Low complexity" evidence="1">
    <location>
        <begin position="264"/>
        <end position="292"/>
    </location>
</feature>
<organism evidence="2 3">
    <name type="scientific">Actinoallomurus liliacearum</name>
    <dbReference type="NCBI Taxonomy" id="1080073"/>
    <lineage>
        <taxon>Bacteria</taxon>
        <taxon>Bacillati</taxon>
        <taxon>Actinomycetota</taxon>
        <taxon>Actinomycetes</taxon>
        <taxon>Streptosporangiales</taxon>
        <taxon>Thermomonosporaceae</taxon>
        <taxon>Actinoallomurus</taxon>
    </lineage>
</organism>
<name>A0ABP8TYD1_9ACTN</name>
<sequence length="445" mass="44783">MSAAGAAFNDAARIVGMVAHELYLVGTKLSEKWEGSDADAAQKALGQLYATANELFGRSQQAGAALQTYGAALSQFKGLQWPNWPTGGASPVEDEKRQQVAEQVMRAVNNQITTAWKSMPDKVQQNLPNLDHPHGTPYSPDPGSPGVGGGRVGGGGMPKGGHLPHSPRLPHTPKGSGSDLPPIPKDGHGADLAGGGLPTGSGLGTTLPPTGSPLPSGLSSGTPSLPGGGPTLGGIGGPSLLPNPGALPRGGAGSGRVPSESGLSSEETAAARAAAVEESEASQAARGAMGAPGAPGGAAGTTESERERTTWLAEEEATWGAEEDVIGQALGTPAAGSAGESETELRRRNWLGEDEDVWTGGATAGSGTIGEAPPRRAEADADEALEVVEEFDILDPGRLQELLDVIVAPDGETASTSKSASGGSPGLLDDLGVEEVNDIDRLLNG</sequence>
<feature type="region of interest" description="Disordered" evidence="1">
    <location>
        <begin position="353"/>
        <end position="381"/>
    </location>
</feature>
<protein>
    <recommendedName>
        <fullName evidence="4">PPE family domain-containing protein</fullName>
    </recommendedName>
</protein>
<feature type="compositionally biased region" description="Gly residues" evidence="1">
    <location>
        <begin position="145"/>
        <end position="159"/>
    </location>
</feature>
<reference evidence="3" key="1">
    <citation type="journal article" date="2019" name="Int. J. Syst. Evol. Microbiol.">
        <title>The Global Catalogue of Microorganisms (GCM) 10K type strain sequencing project: providing services to taxonomists for standard genome sequencing and annotation.</title>
        <authorList>
            <consortium name="The Broad Institute Genomics Platform"/>
            <consortium name="The Broad Institute Genome Sequencing Center for Infectious Disease"/>
            <person name="Wu L."/>
            <person name="Ma J."/>
        </authorList>
    </citation>
    <scope>NUCLEOTIDE SEQUENCE [LARGE SCALE GENOMIC DNA]</scope>
    <source>
        <strain evidence="3">JCM 17938</strain>
    </source>
</reference>
<feature type="compositionally biased region" description="Low complexity" evidence="1">
    <location>
        <begin position="204"/>
        <end position="225"/>
    </location>
</feature>
<dbReference type="Proteomes" id="UP001500212">
    <property type="component" value="Unassembled WGS sequence"/>
</dbReference>